<keyword evidence="15" id="KW-1185">Reference proteome</keyword>
<evidence type="ECO:0000256" key="1">
    <source>
        <dbReference type="ARBA" id="ARBA00004571"/>
    </source>
</evidence>
<keyword evidence="3 10" id="KW-0813">Transport</keyword>
<dbReference type="InterPro" id="IPR037066">
    <property type="entry name" value="Plug_dom_sf"/>
</dbReference>
<keyword evidence="6 11" id="KW-0798">TonB box</keyword>
<evidence type="ECO:0000259" key="12">
    <source>
        <dbReference type="Pfam" id="PF00593"/>
    </source>
</evidence>
<protein>
    <submittedName>
        <fullName evidence="14">TonB-dependent receptor</fullName>
    </submittedName>
</protein>
<evidence type="ECO:0000256" key="5">
    <source>
        <dbReference type="ARBA" id="ARBA00022692"/>
    </source>
</evidence>
<dbReference type="PANTHER" id="PTHR30069">
    <property type="entry name" value="TONB-DEPENDENT OUTER MEMBRANE RECEPTOR"/>
    <property type="match status" value="1"/>
</dbReference>
<feature type="domain" description="TonB-dependent receptor-like beta-barrel" evidence="12">
    <location>
        <begin position="244"/>
        <end position="586"/>
    </location>
</feature>
<evidence type="ECO:0000256" key="7">
    <source>
        <dbReference type="ARBA" id="ARBA00023136"/>
    </source>
</evidence>
<dbReference type="PROSITE" id="PS52016">
    <property type="entry name" value="TONB_DEPENDENT_REC_3"/>
    <property type="match status" value="1"/>
</dbReference>
<evidence type="ECO:0000256" key="11">
    <source>
        <dbReference type="RuleBase" id="RU003357"/>
    </source>
</evidence>
<dbReference type="Pfam" id="PF07715">
    <property type="entry name" value="Plug"/>
    <property type="match status" value="1"/>
</dbReference>
<reference evidence="14" key="1">
    <citation type="submission" date="2020-08" db="EMBL/GenBank/DDBJ databases">
        <title>Ramlibacter sp. GTP1 16S ribosomal RNA gene genome sequencing and assembly.</title>
        <authorList>
            <person name="Kang M."/>
        </authorList>
    </citation>
    <scope>NUCLEOTIDE SEQUENCE</scope>
    <source>
        <strain evidence="14">GTP1</strain>
    </source>
</reference>
<comment type="subcellular location">
    <subcellularLocation>
        <location evidence="1 10">Cell outer membrane</location>
        <topology evidence="1 10">Multi-pass membrane protein</topology>
    </subcellularLocation>
</comment>
<dbReference type="InterPro" id="IPR039426">
    <property type="entry name" value="TonB-dep_rcpt-like"/>
</dbReference>
<dbReference type="Gene3D" id="2.40.170.20">
    <property type="entry name" value="TonB-dependent receptor, beta-barrel domain"/>
    <property type="match status" value="1"/>
</dbReference>
<evidence type="ECO:0000313" key="14">
    <source>
        <dbReference type="EMBL" id="MBC5768577.1"/>
    </source>
</evidence>
<dbReference type="GO" id="GO:0044718">
    <property type="term" value="P:siderophore transmembrane transport"/>
    <property type="evidence" value="ECO:0007669"/>
    <property type="project" value="TreeGrafter"/>
</dbReference>
<comment type="caution">
    <text evidence="14">The sequence shown here is derived from an EMBL/GenBank/DDBJ whole genome shotgun (WGS) entry which is preliminary data.</text>
</comment>
<proteinExistence type="inferred from homology"/>
<dbReference type="GO" id="GO:0009279">
    <property type="term" value="C:cell outer membrane"/>
    <property type="evidence" value="ECO:0007669"/>
    <property type="project" value="UniProtKB-SubCell"/>
</dbReference>
<dbReference type="Proteomes" id="UP000596827">
    <property type="component" value="Unassembled WGS sequence"/>
</dbReference>
<dbReference type="InterPro" id="IPR012910">
    <property type="entry name" value="Plug_dom"/>
</dbReference>
<keyword evidence="5 10" id="KW-0812">Transmembrane</keyword>
<evidence type="ECO:0000256" key="2">
    <source>
        <dbReference type="ARBA" id="ARBA00009810"/>
    </source>
</evidence>
<dbReference type="Pfam" id="PF00593">
    <property type="entry name" value="TonB_dep_Rec_b-barrel"/>
    <property type="match status" value="1"/>
</dbReference>
<dbReference type="InterPro" id="IPR036942">
    <property type="entry name" value="Beta-barrel_TonB_sf"/>
</dbReference>
<keyword evidence="8 14" id="KW-0675">Receptor</keyword>
<dbReference type="InterPro" id="IPR000531">
    <property type="entry name" value="Beta-barrel_TonB"/>
</dbReference>
<evidence type="ECO:0000256" key="10">
    <source>
        <dbReference type="PROSITE-ProRule" id="PRU01360"/>
    </source>
</evidence>
<gene>
    <name evidence="14" type="ORF">H8R02_29215</name>
</gene>
<evidence type="ECO:0000256" key="3">
    <source>
        <dbReference type="ARBA" id="ARBA00022448"/>
    </source>
</evidence>
<dbReference type="PANTHER" id="PTHR30069:SF27">
    <property type="entry name" value="BLL4766 PROTEIN"/>
    <property type="match status" value="1"/>
</dbReference>
<evidence type="ECO:0000256" key="6">
    <source>
        <dbReference type="ARBA" id="ARBA00023077"/>
    </source>
</evidence>
<dbReference type="SUPFAM" id="SSF56935">
    <property type="entry name" value="Porins"/>
    <property type="match status" value="1"/>
</dbReference>
<dbReference type="RefSeq" id="WP_187085435.1">
    <property type="nucleotide sequence ID" value="NZ_JACORU010000019.1"/>
</dbReference>
<comment type="similarity">
    <text evidence="2 10 11">Belongs to the TonB-dependent receptor family.</text>
</comment>
<dbReference type="Gene3D" id="2.170.130.10">
    <property type="entry name" value="TonB-dependent receptor, plug domain"/>
    <property type="match status" value="1"/>
</dbReference>
<evidence type="ECO:0000259" key="13">
    <source>
        <dbReference type="Pfam" id="PF07715"/>
    </source>
</evidence>
<dbReference type="AlphaFoldDB" id="A0A923S900"/>
<name>A0A923S900_9BURK</name>
<sequence>MFRTEISMLAACALAGAAHGQNLADLSLDQLSRIEVTSVGKRLQRVADVAGSVYVITADDIRRCGATTLPEVLRLAPNLQVARVDGAQYAISARTGTDLLANKMLVLVDGRTVYSPLFSGVFWEAIEMPLDDIERIEVLSGSGGTLYGSNAFHGVINIVTRSAGETAGTLVKGAVGTSERFVTLRHGAASDAGAFRVFAKKRDAENTQRASGAPVRDASRHQLAGFRWDGGTPQRQFTGTGEVYHHRTEDVLGERDYHGAYVLGRYIEDAGGRRTQLQAYADRLVRERSRTIRNTVDTLDLELQQQQLPTAGMDLLWGAGWRLYRDDAQPASPAALDLLPRRKYLHLWNAFAQVEMEGAAASRFTLGLKAEHNAYTGLELLPTLRYSWRPSEDSNVWAAASRVVRTPARVDRDVASPPLVPNPSVRAEKADIAELGWRGRFGSGASASLTAFAHRFGQLRSFDLNGATGVFANNYGGWLRGLEGWAEWFPAQNLRLKAGMLLQHPRYDAAAGTSPQPPSVTLGNDARHLFKLGVAWDVRHNVWVDFHVRHVGRRPAPAVPSYLAADARVAWRPAPSVELSAAVRNLGEPRHVEWGAPATASLVPRSLLLQFVWWP</sequence>
<dbReference type="EMBL" id="JACORU010000019">
    <property type="protein sequence ID" value="MBC5768577.1"/>
    <property type="molecule type" value="Genomic_DNA"/>
</dbReference>
<keyword evidence="7 10" id="KW-0472">Membrane</keyword>
<keyword evidence="9 10" id="KW-0998">Cell outer membrane</keyword>
<evidence type="ECO:0000256" key="8">
    <source>
        <dbReference type="ARBA" id="ARBA00023170"/>
    </source>
</evidence>
<accession>A0A923S900</accession>
<feature type="domain" description="TonB-dependent receptor plug" evidence="13">
    <location>
        <begin position="46"/>
        <end position="155"/>
    </location>
</feature>
<evidence type="ECO:0000256" key="4">
    <source>
        <dbReference type="ARBA" id="ARBA00022452"/>
    </source>
</evidence>
<dbReference type="GO" id="GO:0015344">
    <property type="term" value="F:siderophore uptake transmembrane transporter activity"/>
    <property type="evidence" value="ECO:0007669"/>
    <property type="project" value="TreeGrafter"/>
</dbReference>
<evidence type="ECO:0000313" key="15">
    <source>
        <dbReference type="Proteomes" id="UP000596827"/>
    </source>
</evidence>
<keyword evidence="4 10" id="KW-1134">Transmembrane beta strand</keyword>
<organism evidence="14 15">
    <name type="scientific">Ramlibacter albus</name>
    <dbReference type="NCBI Taxonomy" id="2079448"/>
    <lineage>
        <taxon>Bacteria</taxon>
        <taxon>Pseudomonadati</taxon>
        <taxon>Pseudomonadota</taxon>
        <taxon>Betaproteobacteria</taxon>
        <taxon>Burkholderiales</taxon>
        <taxon>Comamonadaceae</taxon>
        <taxon>Ramlibacter</taxon>
    </lineage>
</organism>
<evidence type="ECO:0000256" key="9">
    <source>
        <dbReference type="ARBA" id="ARBA00023237"/>
    </source>
</evidence>